<dbReference type="InterPro" id="IPR027417">
    <property type="entry name" value="P-loop_NTPase"/>
</dbReference>
<dbReference type="GO" id="GO:0005524">
    <property type="term" value="F:ATP binding"/>
    <property type="evidence" value="ECO:0007669"/>
    <property type="project" value="UniProtKB-UniRule"/>
</dbReference>
<feature type="binding site" evidence="11">
    <location>
        <position position="63"/>
    </location>
    <ligand>
        <name>substrate</name>
    </ligand>
</feature>
<evidence type="ECO:0000256" key="5">
    <source>
        <dbReference type="ARBA" id="ARBA00022679"/>
    </source>
</evidence>
<evidence type="ECO:0000256" key="4">
    <source>
        <dbReference type="ARBA" id="ARBA00022605"/>
    </source>
</evidence>
<feature type="binding site" evidence="11">
    <location>
        <position position="39"/>
    </location>
    <ligand>
        <name>substrate</name>
    </ligand>
</feature>
<feature type="binding site" evidence="11">
    <location>
        <position position="122"/>
    </location>
    <ligand>
        <name>ATP</name>
        <dbReference type="ChEBI" id="CHEBI:30616"/>
    </ligand>
</feature>
<dbReference type="Proteomes" id="UP000293637">
    <property type="component" value="Unassembled WGS sequence"/>
</dbReference>
<name>A0A133Q252_STALU</name>
<keyword evidence="17" id="KW-1185">Reference proteome</keyword>
<dbReference type="EMBL" id="CP041722">
    <property type="protein sequence ID" value="QEX38836.1"/>
    <property type="molecule type" value="Genomic_DNA"/>
</dbReference>
<evidence type="ECO:0000256" key="1">
    <source>
        <dbReference type="ARBA" id="ARBA00004842"/>
    </source>
</evidence>
<dbReference type="PANTHER" id="PTHR21087:SF16">
    <property type="entry name" value="SHIKIMATE KINASE 1, CHLOROPLASTIC"/>
    <property type="match status" value="1"/>
</dbReference>
<dbReference type="PROSITE" id="PS01128">
    <property type="entry name" value="SHIKIMATE_KINASE"/>
    <property type="match status" value="1"/>
</dbReference>
<dbReference type="Proteomes" id="UP000070063">
    <property type="component" value="Unassembled WGS sequence"/>
</dbReference>
<evidence type="ECO:0000256" key="6">
    <source>
        <dbReference type="ARBA" id="ARBA00022741"/>
    </source>
</evidence>
<reference evidence="13 17" key="3">
    <citation type="submission" date="2019-07" db="EMBL/GenBank/DDBJ databases">
        <title>Comparative genome analysis of staphylococcus lugdunensis shows clonal complex-dependent diversity of the putative virulence factor, ess/type vii locus.</title>
        <authorList>
            <person name="Lebeurre J."/>
            <person name="Dahyot S."/>
            <person name="Diene S."/>
            <person name="Paulay A."/>
            <person name="Aubourg M."/>
            <person name="Argemi X."/>
            <person name="Giard J.-C."/>
            <person name="Tournier I."/>
            <person name="Francois P."/>
            <person name="Pestel-Caron M."/>
        </authorList>
    </citation>
    <scope>NUCLEOTIDE SEQUENCE [LARGE SCALE GENOMIC DNA]</scope>
    <source>
        <strain evidence="13 17">SL13</strain>
    </source>
</reference>
<dbReference type="GO" id="GO:0005829">
    <property type="term" value="C:cytosol"/>
    <property type="evidence" value="ECO:0007669"/>
    <property type="project" value="TreeGrafter"/>
</dbReference>
<evidence type="ECO:0000313" key="12">
    <source>
        <dbReference type="EMBL" id="KXA36946.1"/>
    </source>
</evidence>
<feature type="binding site" evidence="11">
    <location>
        <position position="84"/>
    </location>
    <ligand>
        <name>substrate</name>
    </ligand>
</feature>
<dbReference type="InterPro" id="IPR023000">
    <property type="entry name" value="Shikimate_kinase_CS"/>
</dbReference>
<protein>
    <recommendedName>
        <fullName evidence="3 11">Shikimate kinase</fullName>
        <shortName evidence="11">SK</shortName>
        <ecNumber evidence="3 11">2.7.1.71</ecNumber>
    </recommendedName>
</protein>
<evidence type="ECO:0000256" key="3">
    <source>
        <dbReference type="ARBA" id="ARBA00012154"/>
    </source>
</evidence>
<dbReference type="eggNOG" id="COG0703">
    <property type="taxonomic scope" value="Bacteria"/>
</dbReference>
<dbReference type="EMBL" id="LRQI01000079">
    <property type="protein sequence ID" value="KXA36946.1"/>
    <property type="molecule type" value="Genomic_DNA"/>
</dbReference>
<feature type="binding site" evidence="11">
    <location>
        <begin position="17"/>
        <end position="22"/>
    </location>
    <ligand>
        <name>ATP</name>
        <dbReference type="ChEBI" id="CHEBI:30616"/>
    </ligand>
</feature>
<accession>A0A133Q252</accession>
<evidence type="ECO:0000313" key="17">
    <source>
        <dbReference type="Proteomes" id="UP000325462"/>
    </source>
</evidence>
<evidence type="ECO:0000256" key="10">
    <source>
        <dbReference type="ARBA" id="ARBA00048567"/>
    </source>
</evidence>
<comment type="cofactor">
    <cofactor evidence="11">
        <name>Mg(2+)</name>
        <dbReference type="ChEBI" id="CHEBI:18420"/>
    </cofactor>
    <text evidence="11">Binds 1 Mg(2+) ion per subunit.</text>
</comment>
<keyword evidence="11" id="KW-0963">Cytoplasm</keyword>
<keyword evidence="5 11" id="KW-0808">Transferase</keyword>
<evidence type="ECO:0000313" key="14">
    <source>
        <dbReference type="EMBL" id="TBW70618.1"/>
    </source>
</evidence>
<keyword evidence="11" id="KW-0479">Metal-binding</keyword>
<keyword evidence="11" id="KW-0460">Magnesium</keyword>
<keyword evidence="9 11" id="KW-0057">Aromatic amino acid biosynthesis</keyword>
<dbReference type="Pfam" id="PF01202">
    <property type="entry name" value="SKI"/>
    <property type="match status" value="1"/>
</dbReference>
<reference evidence="14 16" key="2">
    <citation type="journal article" date="2019" name="Sci. Transl. Med.">
        <title>Quorum sensing between bacterial species on the skin protects against epidermal injury in atopic dermatitis.</title>
        <authorList>
            <person name="Williams M.R."/>
        </authorList>
    </citation>
    <scope>NUCLEOTIDE SEQUENCE [LARGE SCALE GENOMIC DNA]</scope>
    <source>
        <strain evidence="14 16">E7</strain>
    </source>
</reference>
<comment type="similarity">
    <text evidence="2 11">Belongs to the shikimate kinase family.</text>
</comment>
<dbReference type="GO" id="GO:0009073">
    <property type="term" value="P:aromatic amino acid family biosynthetic process"/>
    <property type="evidence" value="ECO:0007669"/>
    <property type="project" value="UniProtKB-KW"/>
</dbReference>
<dbReference type="SUPFAM" id="SSF52540">
    <property type="entry name" value="P-loop containing nucleoside triphosphate hydrolases"/>
    <property type="match status" value="1"/>
</dbReference>
<evidence type="ECO:0000256" key="9">
    <source>
        <dbReference type="ARBA" id="ARBA00023141"/>
    </source>
</evidence>
<evidence type="ECO:0000313" key="15">
    <source>
        <dbReference type="Proteomes" id="UP000070063"/>
    </source>
</evidence>
<feature type="binding site" evidence="11">
    <location>
        <position position="21"/>
    </location>
    <ligand>
        <name>Mg(2+)</name>
        <dbReference type="ChEBI" id="CHEBI:18420"/>
    </ligand>
</feature>
<evidence type="ECO:0000256" key="11">
    <source>
        <dbReference type="HAMAP-Rule" id="MF_00109"/>
    </source>
</evidence>
<dbReference type="InterPro" id="IPR000623">
    <property type="entry name" value="Shikimate_kinase/TSH1"/>
</dbReference>
<reference evidence="12 15" key="1">
    <citation type="submission" date="2016-01" db="EMBL/GenBank/DDBJ databases">
        <authorList>
            <person name="Mitreva M."/>
            <person name="Pepin K.H."/>
            <person name="Mihindukulasuriya K.A."/>
            <person name="Fulton R."/>
            <person name="Fronick C."/>
            <person name="O'Laughlin M."/>
            <person name="Miner T."/>
            <person name="Herter B."/>
            <person name="Rosa B.A."/>
            <person name="Cordes M."/>
            <person name="Tomlinson C."/>
            <person name="Wollam A."/>
            <person name="Palsikar V.B."/>
            <person name="Mardis E.R."/>
            <person name="Wilson R.K."/>
        </authorList>
    </citation>
    <scope>NUCLEOTIDE SEQUENCE [LARGE SCALE GENOMIC DNA]</scope>
    <source>
        <strain evidence="12 15">MJR7738</strain>
    </source>
</reference>
<dbReference type="GO" id="GO:0008652">
    <property type="term" value="P:amino acid biosynthetic process"/>
    <property type="evidence" value="ECO:0007669"/>
    <property type="project" value="UniProtKB-KW"/>
</dbReference>
<dbReference type="AlphaFoldDB" id="A0A133Q252"/>
<comment type="catalytic activity">
    <reaction evidence="10 11">
        <text>shikimate + ATP = 3-phosphoshikimate + ADP + H(+)</text>
        <dbReference type="Rhea" id="RHEA:13121"/>
        <dbReference type="ChEBI" id="CHEBI:15378"/>
        <dbReference type="ChEBI" id="CHEBI:30616"/>
        <dbReference type="ChEBI" id="CHEBI:36208"/>
        <dbReference type="ChEBI" id="CHEBI:145989"/>
        <dbReference type="ChEBI" id="CHEBI:456216"/>
        <dbReference type="EC" id="2.7.1.71"/>
    </reaction>
</comment>
<gene>
    <name evidence="11" type="primary">aroK</name>
    <name evidence="14" type="ORF">EQ812_11180</name>
    <name evidence="13" type="ORF">FO454_08060</name>
    <name evidence="12" type="ORF">HMPREF3225_01899</name>
</gene>
<evidence type="ECO:0000256" key="2">
    <source>
        <dbReference type="ARBA" id="ARBA00006997"/>
    </source>
</evidence>
<keyword evidence="7 11" id="KW-0418">Kinase</keyword>
<proteinExistence type="inferred from homology"/>
<dbReference type="Gene3D" id="3.40.50.300">
    <property type="entry name" value="P-loop containing nucleotide triphosphate hydrolases"/>
    <property type="match status" value="1"/>
</dbReference>
<dbReference type="Proteomes" id="UP000325462">
    <property type="component" value="Chromosome"/>
</dbReference>
<dbReference type="GO" id="GO:0004765">
    <property type="term" value="F:shikimate kinase activity"/>
    <property type="evidence" value="ECO:0007669"/>
    <property type="project" value="UniProtKB-UniRule"/>
</dbReference>
<comment type="subcellular location">
    <subcellularLocation>
        <location evidence="11">Cytoplasm</location>
    </subcellularLocation>
</comment>
<dbReference type="EC" id="2.7.1.71" evidence="3 11"/>
<feature type="binding site" evidence="11">
    <location>
        <position position="140"/>
    </location>
    <ligand>
        <name>substrate</name>
    </ligand>
</feature>
<dbReference type="CDD" id="cd00464">
    <property type="entry name" value="SK"/>
    <property type="match status" value="1"/>
</dbReference>
<evidence type="ECO:0000313" key="13">
    <source>
        <dbReference type="EMBL" id="QEX38836.1"/>
    </source>
</evidence>
<keyword evidence="4 11" id="KW-0028">Amino-acid biosynthesis</keyword>
<dbReference type="GeneID" id="58089668"/>
<dbReference type="UniPathway" id="UPA00053">
    <property type="reaction ID" value="UER00088"/>
</dbReference>
<comment type="pathway">
    <text evidence="1 11">Metabolic intermediate biosynthesis; chorismate biosynthesis; chorismate from D-erythrose 4-phosphate and phosphoenolpyruvate: step 5/7.</text>
</comment>
<organism evidence="14 16">
    <name type="scientific">Staphylococcus lugdunensis</name>
    <dbReference type="NCBI Taxonomy" id="28035"/>
    <lineage>
        <taxon>Bacteria</taxon>
        <taxon>Bacillati</taxon>
        <taxon>Bacillota</taxon>
        <taxon>Bacilli</taxon>
        <taxon>Bacillales</taxon>
        <taxon>Staphylococcaceae</taxon>
        <taxon>Staphylococcus</taxon>
    </lineage>
</organism>
<dbReference type="GO" id="GO:0000287">
    <property type="term" value="F:magnesium ion binding"/>
    <property type="evidence" value="ECO:0007669"/>
    <property type="project" value="UniProtKB-UniRule"/>
</dbReference>
<dbReference type="STRING" id="28035.B6N84_06630"/>
<dbReference type="RefSeq" id="WP_002459021.1">
    <property type="nucleotide sequence ID" value="NZ_AP021848.1"/>
</dbReference>
<evidence type="ECO:0000256" key="7">
    <source>
        <dbReference type="ARBA" id="ARBA00022777"/>
    </source>
</evidence>
<dbReference type="PANTHER" id="PTHR21087">
    <property type="entry name" value="SHIKIMATE KINASE"/>
    <property type="match status" value="1"/>
</dbReference>
<dbReference type="PRINTS" id="PR01100">
    <property type="entry name" value="SHIKIMTKNASE"/>
</dbReference>
<comment type="subunit">
    <text evidence="11">Monomer.</text>
</comment>
<keyword evidence="6 11" id="KW-0547">Nucleotide-binding</keyword>
<dbReference type="EMBL" id="SCHB01000009">
    <property type="protein sequence ID" value="TBW70618.1"/>
    <property type="molecule type" value="Genomic_DNA"/>
</dbReference>
<evidence type="ECO:0000256" key="8">
    <source>
        <dbReference type="ARBA" id="ARBA00022840"/>
    </source>
</evidence>
<evidence type="ECO:0000313" key="16">
    <source>
        <dbReference type="Proteomes" id="UP000293637"/>
    </source>
</evidence>
<keyword evidence="8 11" id="KW-0067">ATP-binding</keyword>
<comment type="function">
    <text evidence="11">Catalyzes the specific phosphorylation of the 3-hydroxyl group of shikimic acid using ATP as a cosubstrate.</text>
</comment>
<dbReference type="HAMAP" id="MF_00109">
    <property type="entry name" value="Shikimate_kinase"/>
    <property type="match status" value="1"/>
</dbReference>
<dbReference type="InterPro" id="IPR031322">
    <property type="entry name" value="Shikimate/glucono_kinase"/>
</dbReference>
<comment type="caution">
    <text evidence="11">Lacks conserved residue(s) required for the propagation of feature annotation.</text>
</comment>
<sequence>MTLFNFTKPIIFIGFMGTGKSTLAQFMAQKLTLSFVDLDQFIEINEQQSIPEIFATRGEQHFRELEYHYLKEALQQFDIIATGGGIIENDASFHYLKTQQNVIWLDCDIDIIYQRIVNDSHRPNAKSKTKSQLKSLYLTRVSRYNEIAFIKVNSSFSIQQLYEEIINSINRD</sequence>
<dbReference type="GO" id="GO:0009423">
    <property type="term" value="P:chorismate biosynthetic process"/>
    <property type="evidence" value="ECO:0007669"/>
    <property type="project" value="UniProtKB-UniRule"/>
</dbReference>